<feature type="transmembrane region" description="Helical" evidence="1">
    <location>
        <begin position="50"/>
        <end position="71"/>
    </location>
</feature>
<evidence type="ECO:0000256" key="1">
    <source>
        <dbReference type="SAM" id="Phobius"/>
    </source>
</evidence>
<keyword evidence="3" id="KW-1185">Reference proteome</keyword>
<dbReference type="Pfam" id="PF08570">
    <property type="entry name" value="DUF1761"/>
    <property type="match status" value="1"/>
</dbReference>
<feature type="transmembrane region" description="Helical" evidence="1">
    <location>
        <begin position="6"/>
        <end position="29"/>
    </location>
</feature>
<proteinExistence type="predicted"/>
<feature type="transmembrane region" description="Helical" evidence="1">
    <location>
        <begin position="106"/>
        <end position="130"/>
    </location>
</feature>
<dbReference type="InterPro" id="IPR013879">
    <property type="entry name" value="DUF1761"/>
</dbReference>
<keyword evidence="1" id="KW-0472">Membrane</keyword>
<protein>
    <recommendedName>
        <fullName evidence="4">DUF1761 domain-containing protein</fullName>
    </recommendedName>
</protein>
<gene>
    <name evidence="2" type="ORF">V1264_001375</name>
</gene>
<organism evidence="2 3">
    <name type="scientific">Littorina saxatilis</name>
    <dbReference type="NCBI Taxonomy" id="31220"/>
    <lineage>
        <taxon>Eukaryota</taxon>
        <taxon>Metazoa</taxon>
        <taxon>Spiralia</taxon>
        <taxon>Lophotrochozoa</taxon>
        <taxon>Mollusca</taxon>
        <taxon>Gastropoda</taxon>
        <taxon>Caenogastropoda</taxon>
        <taxon>Littorinimorpha</taxon>
        <taxon>Littorinoidea</taxon>
        <taxon>Littorinidae</taxon>
        <taxon>Littorina</taxon>
    </lineage>
</organism>
<evidence type="ECO:0008006" key="4">
    <source>
        <dbReference type="Google" id="ProtNLM"/>
    </source>
</evidence>
<keyword evidence="1" id="KW-0812">Transmembrane</keyword>
<name>A0AAN9BZC3_9CAEN</name>
<evidence type="ECO:0000313" key="2">
    <source>
        <dbReference type="EMBL" id="KAK7115526.1"/>
    </source>
</evidence>
<reference evidence="2 3" key="1">
    <citation type="submission" date="2024-02" db="EMBL/GenBank/DDBJ databases">
        <title>Chromosome-scale genome assembly of the rough periwinkle Littorina saxatilis.</title>
        <authorList>
            <person name="De Jode A."/>
            <person name="Faria R."/>
            <person name="Formenti G."/>
            <person name="Sims Y."/>
            <person name="Smith T.P."/>
            <person name="Tracey A."/>
            <person name="Wood J.M.D."/>
            <person name="Zagrodzka Z.B."/>
            <person name="Johannesson K."/>
            <person name="Butlin R.K."/>
            <person name="Leder E.H."/>
        </authorList>
    </citation>
    <scope>NUCLEOTIDE SEQUENCE [LARGE SCALE GENOMIC DNA]</scope>
    <source>
        <strain evidence="2">Snail1</strain>
        <tissue evidence="2">Muscle</tissue>
    </source>
</reference>
<sequence length="131" mass="14252">MVWGAIAAVLSAQVIGALWYSPFLMGKLWMRTTFPNRSKESIAHASGPAYAVNIVSSAGIALMLNFILVNFFHVETVLEAVKFSVGLATLTALVDAPHLAFSQRSLLAYLIDHLFDTLSLVSMAACIFYLN</sequence>
<accession>A0AAN9BZC3</accession>
<comment type="caution">
    <text evidence="2">The sequence shown here is derived from an EMBL/GenBank/DDBJ whole genome shotgun (WGS) entry which is preliminary data.</text>
</comment>
<keyword evidence="1" id="KW-1133">Transmembrane helix</keyword>
<evidence type="ECO:0000313" key="3">
    <source>
        <dbReference type="Proteomes" id="UP001374579"/>
    </source>
</evidence>
<dbReference type="EMBL" id="JBAMIC010000001">
    <property type="protein sequence ID" value="KAK7115526.1"/>
    <property type="molecule type" value="Genomic_DNA"/>
</dbReference>
<dbReference type="Proteomes" id="UP001374579">
    <property type="component" value="Unassembled WGS sequence"/>
</dbReference>
<dbReference type="AlphaFoldDB" id="A0AAN9BZC3"/>